<feature type="non-terminal residue" evidence="2">
    <location>
        <position position="1"/>
    </location>
</feature>
<protein>
    <submittedName>
        <fullName evidence="2">Uncharacterized protein</fullName>
    </submittedName>
</protein>
<feature type="compositionally biased region" description="Basic and acidic residues" evidence="1">
    <location>
        <begin position="15"/>
        <end position="40"/>
    </location>
</feature>
<evidence type="ECO:0000313" key="3">
    <source>
        <dbReference type="Proteomes" id="UP000257109"/>
    </source>
</evidence>
<reference evidence="2" key="1">
    <citation type="submission" date="2018-05" db="EMBL/GenBank/DDBJ databases">
        <title>Draft genome of Mucuna pruriens seed.</title>
        <authorList>
            <person name="Nnadi N.E."/>
            <person name="Vos R."/>
            <person name="Hasami M.H."/>
            <person name="Devisetty U.K."/>
            <person name="Aguiy J.C."/>
        </authorList>
    </citation>
    <scope>NUCLEOTIDE SEQUENCE [LARGE SCALE GENOMIC DNA]</scope>
    <source>
        <strain evidence="2">JCA_2017</strain>
    </source>
</reference>
<comment type="caution">
    <text evidence="2">The sequence shown here is derived from an EMBL/GenBank/DDBJ whole genome shotgun (WGS) entry which is preliminary data.</text>
</comment>
<dbReference type="AlphaFoldDB" id="A0A371EB11"/>
<dbReference type="Proteomes" id="UP000257109">
    <property type="component" value="Unassembled WGS sequence"/>
</dbReference>
<feature type="region of interest" description="Disordered" evidence="1">
    <location>
        <begin position="1"/>
        <end position="57"/>
    </location>
</feature>
<dbReference type="EMBL" id="QJKJ01015022">
    <property type="protein sequence ID" value="RDX63222.1"/>
    <property type="molecule type" value="Genomic_DNA"/>
</dbReference>
<organism evidence="2 3">
    <name type="scientific">Mucuna pruriens</name>
    <name type="common">Velvet bean</name>
    <name type="synonym">Dolichos pruriens</name>
    <dbReference type="NCBI Taxonomy" id="157652"/>
    <lineage>
        <taxon>Eukaryota</taxon>
        <taxon>Viridiplantae</taxon>
        <taxon>Streptophyta</taxon>
        <taxon>Embryophyta</taxon>
        <taxon>Tracheophyta</taxon>
        <taxon>Spermatophyta</taxon>
        <taxon>Magnoliopsida</taxon>
        <taxon>eudicotyledons</taxon>
        <taxon>Gunneridae</taxon>
        <taxon>Pentapetalae</taxon>
        <taxon>rosids</taxon>
        <taxon>fabids</taxon>
        <taxon>Fabales</taxon>
        <taxon>Fabaceae</taxon>
        <taxon>Papilionoideae</taxon>
        <taxon>50 kb inversion clade</taxon>
        <taxon>NPAAA clade</taxon>
        <taxon>indigoferoid/millettioid clade</taxon>
        <taxon>Phaseoleae</taxon>
        <taxon>Mucuna</taxon>
    </lineage>
</organism>
<evidence type="ECO:0000256" key="1">
    <source>
        <dbReference type="SAM" id="MobiDB-lite"/>
    </source>
</evidence>
<sequence>MKDIYRKSSYLSDSGKGREKGTPKKYKKDHDLRKNGKVESESSQEETISSKLKSSSGHLHYESGLVMARRLMSNMIDEENLVDEMVCDEATHILLGRPCQFDRRATHDGVINRLSFEHMEHKVILKPLSPKEVCEDQIKMK</sequence>
<evidence type="ECO:0000313" key="2">
    <source>
        <dbReference type="EMBL" id="RDX63222.1"/>
    </source>
</evidence>
<feature type="compositionally biased region" description="Low complexity" evidence="1">
    <location>
        <begin position="45"/>
        <end position="57"/>
    </location>
</feature>
<name>A0A371EB11_MUCPR</name>
<gene>
    <name evidence="2" type="ORF">CR513_58378</name>
</gene>
<keyword evidence="3" id="KW-1185">Reference proteome</keyword>
<dbReference type="OrthoDB" id="1747743at2759"/>
<proteinExistence type="predicted"/>
<accession>A0A371EB11</accession>